<dbReference type="Proteomes" id="UP001354989">
    <property type="component" value="Chromosome"/>
</dbReference>
<gene>
    <name evidence="1" type="ORF">PEPS_12990</name>
</gene>
<dbReference type="RefSeq" id="WP_338398016.1">
    <property type="nucleotide sequence ID" value="NZ_AP025292.1"/>
</dbReference>
<evidence type="ECO:0000313" key="1">
    <source>
        <dbReference type="EMBL" id="BDC99018.1"/>
    </source>
</evidence>
<dbReference type="NCBIfam" id="NF033819">
    <property type="entry name" value="IS66_TnpB"/>
    <property type="match status" value="1"/>
</dbReference>
<dbReference type="EMBL" id="AP025292">
    <property type="protein sequence ID" value="BDC99018.1"/>
    <property type="molecule type" value="Genomic_DNA"/>
</dbReference>
<dbReference type="PANTHER" id="PTHR36455">
    <property type="match status" value="1"/>
</dbReference>
<dbReference type="PANTHER" id="PTHR36455:SF1">
    <property type="entry name" value="BLR8292 PROTEIN"/>
    <property type="match status" value="1"/>
</dbReference>
<name>A0ABN6L859_9BACT</name>
<evidence type="ECO:0000313" key="2">
    <source>
        <dbReference type="Proteomes" id="UP001354989"/>
    </source>
</evidence>
<sequence length="120" mass="13925">MLAVGPKDLLFLFSEPMDMRKSFDGLCGLIRNCTDKNPMDRNIYIFVNKSRNMIKLLRFEGDGFAIYFKRLEKGRIELPKKQDDGTVSLKISHATVMMMLEGIGLEKRKNRKRHQSKNSL</sequence>
<dbReference type="InterPro" id="IPR008878">
    <property type="entry name" value="Transposase_IS66_Orf2"/>
</dbReference>
<evidence type="ECO:0008006" key="3">
    <source>
        <dbReference type="Google" id="ProtNLM"/>
    </source>
</evidence>
<protein>
    <recommendedName>
        <fullName evidence="3">Transposase</fullName>
    </recommendedName>
</protein>
<reference evidence="1 2" key="1">
    <citation type="submission" date="2021-12" db="EMBL/GenBank/DDBJ databases">
        <title>Genome sequencing of bacteria with rrn-lacking chromosome and rrn-plasmid.</title>
        <authorList>
            <person name="Anda M."/>
            <person name="Iwasaki W."/>
        </authorList>
    </citation>
    <scope>NUCLEOTIDE SEQUENCE [LARGE SCALE GENOMIC DNA]</scope>
    <source>
        <strain evidence="1 2">NBRC 101262</strain>
    </source>
</reference>
<accession>A0ABN6L859</accession>
<proteinExistence type="predicted"/>
<dbReference type="Pfam" id="PF05717">
    <property type="entry name" value="TnpB_IS66"/>
    <property type="match status" value="1"/>
</dbReference>
<organism evidence="1 2">
    <name type="scientific">Persicobacter psychrovividus</name>
    <dbReference type="NCBI Taxonomy" id="387638"/>
    <lineage>
        <taxon>Bacteria</taxon>
        <taxon>Pseudomonadati</taxon>
        <taxon>Bacteroidota</taxon>
        <taxon>Cytophagia</taxon>
        <taxon>Cytophagales</taxon>
        <taxon>Persicobacteraceae</taxon>
        <taxon>Persicobacter</taxon>
    </lineage>
</organism>
<keyword evidence="2" id="KW-1185">Reference proteome</keyword>